<dbReference type="Proteomes" id="UP000095009">
    <property type="component" value="Unassembled WGS sequence"/>
</dbReference>
<dbReference type="CDD" id="cd01087">
    <property type="entry name" value="Prolidase"/>
    <property type="match status" value="1"/>
</dbReference>
<keyword evidence="5" id="KW-0464">Manganese</keyword>
<dbReference type="GO" id="GO:0070006">
    <property type="term" value="F:metalloaminopeptidase activity"/>
    <property type="evidence" value="ECO:0007669"/>
    <property type="project" value="InterPro"/>
</dbReference>
<dbReference type="Pfam" id="PF00557">
    <property type="entry name" value="Peptidase_M24"/>
    <property type="match status" value="1"/>
</dbReference>
<comment type="similarity">
    <text evidence="2 6">Belongs to the peptidase M24B family.</text>
</comment>
<dbReference type="InterPro" id="IPR052433">
    <property type="entry name" value="X-Pro_dipept-like"/>
</dbReference>
<dbReference type="GO" id="GO:0006508">
    <property type="term" value="P:proteolysis"/>
    <property type="evidence" value="ECO:0007669"/>
    <property type="project" value="TreeGrafter"/>
</dbReference>
<evidence type="ECO:0000259" key="7">
    <source>
        <dbReference type="SMART" id="SM01011"/>
    </source>
</evidence>
<evidence type="ECO:0000256" key="2">
    <source>
        <dbReference type="ARBA" id="ARBA00008766"/>
    </source>
</evidence>
<dbReference type="InterPro" id="IPR007865">
    <property type="entry name" value="Aminopep_P_N"/>
</dbReference>
<dbReference type="SMART" id="SM01011">
    <property type="entry name" value="AMP_N"/>
    <property type="match status" value="1"/>
</dbReference>
<organism evidence="8 9">
    <name type="scientific">Nadsonia fulvescens var. elongata DSM 6958</name>
    <dbReference type="NCBI Taxonomy" id="857566"/>
    <lineage>
        <taxon>Eukaryota</taxon>
        <taxon>Fungi</taxon>
        <taxon>Dikarya</taxon>
        <taxon>Ascomycota</taxon>
        <taxon>Saccharomycotina</taxon>
        <taxon>Dipodascomycetes</taxon>
        <taxon>Dipodascales</taxon>
        <taxon>Dipodascales incertae sedis</taxon>
        <taxon>Nadsonia</taxon>
    </lineage>
</organism>
<dbReference type="PROSITE" id="PS00491">
    <property type="entry name" value="PROLINE_PEPTIDASE"/>
    <property type="match status" value="1"/>
</dbReference>
<dbReference type="InterPro" id="IPR000994">
    <property type="entry name" value="Pept_M24"/>
</dbReference>
<dbReference type="SUPFAM" id="SSF55920">
    <property type="entry name" value="Creatinase/aminopeptidase"/>
    <property type="match status" value="1"/>
</dbReference>
<dbReference type="InterPro" id="IPR036005">
    <property type="entry name" value="Creatinase/aminopeptidase-like"/>
</dbReference>
<dbReference type="GO" id="GO:0005739">
    <property type="term" value="C:mitochondrion"/>
    <property type="evidence" value="ECO:0007669"/>
    <property type="project" value="TreeGrafter"/>
</dbReference>
<reference evidence="8 9" key="1">
    <citation type="journal article" date="2016" name="Proc. Natl. Acad. Sci. U.S.A.">
        <title>Comparative genomics of biotechnologically important yeasts.</title>
        <authorList>
            <person name="Riley R."/>
            <person name="Haridas S."/>
            <person name="Wolfe K.H."/>
            <person name="Lopes M.R."/>
            <person name="Hittinger C.T."/>
            <person name="Goeker M."/>
            <person name="Salamov A.A."/>
            <person name="Wisecaver J.H."/>
            <person name="Long T.M."/>
            <person name="Calvey C.H."/>
            <person name="Aerts A.L."/>
            <person name="Barry K.W."/>
            <person name="Choi C."/>
            <person name="Clum A."/>
            <person name="Coughlan A.Y."/>
            <person name="Deshpande S."/>
            <person name="Douglass A.P."/>
            <person name="Hanson S.J."/>
            <person name="Klenk H.-P."/>
            <person name="LaButti K.M."/>
            <person name="Lapidus A."/>
            <person name="Lindquist E.A."/>
            <person name="Lipzen A.M."/>
            <person name="Meier-Kolthoff J.P."/>
            <person name="Ohm R.A."/>
            <person name="Otillar R.P."/>
            <person name="Pangilinan J.L."/>
            <person name="Peng Y."/>
            <person name="Rokas A."/>
            <person name="Rosa C.A."/>
            <person name="Scheuner C."/>
            <person name="Sibirny A.A."/>
            <person name="Slot J.C."/>
            <person name="Stielow J.B."/>
            <person name="Sun H."/>
            <person name="Kurtzman C.P."/>
            <person name="Blackwell M."/>
            <person name="Grigoriev I.V."/>
            <person name="Jeffries T.W."/>
        </authorList>
    </citation>
    <scope>NUCLEOTIDE SEQUENCE [LARGE SCALE GENOMIC DNA]</scope>
    <source>
        <strain evidence="8 9">DSM 6958</strain>
    </source>
</reference>
<keyword evidence="9" id="KW-1185">Reference proteome</keyword>
<name>A0A1E3PCX8_9ASCO</name>
<dbReference type="InterPro" id="IPR001131">
    <property type="entry name" value="Peptidase_M24B_aminopep-P_CS"/>
</dbReference>
<dbReference type="Gene3D" id="3.40.350.10">
    <property type="entry name" value="Creatinase/prolidase N-terminal domain"/>
    <property type="match status" value="1"/>
</dbReference>
<evidence type="ECO:0000256" key="5">
    <source>
        <dbReference type="ARBA" id="ARBA00023211"/>
    </source>
</evidence>
<dbReference type="OrthoDB" id="4215474at2759"/>
<protein>
    <recommendedName>
        <fullName evidence="7">Aminopeptidase P N-terminal domain-containing protein</fullName>
    </recommendedName>
</protein>
<proteinExistence type="inferred from homology"/>
<dbReference type="PANTHER" id="PTHR43226:SF4">
    <property type="entry name" value="XAA-PRO AMINOPEPTIDASE 3"/>
    <property type="match status" value="1"/>
</dbReference>
<evidence type="ECO:0000256" key="3">
    <source>
        <dbReference type="ARBA" id="ARBA00022723"/>
    </source>
</evidence>
<feature type="domain" description="Aminopeptidase P N-terminal" evidence="7">
    <location>
        <begin position="63"/>
        <end position="203"/>
    </location>
</feature>
<dbReference type="STRING" id="857566.A0A1E3PCX8"/>
<keyword evidence="3 6" id="KW-0479">Metal-binding</keyword>
<evidence type="ECO:0000256" key="6">
    <source>
        <dbReference type="RuleBase" id="RU000590"/>
    </source>
</evidence>
<dbReference type="PANTHER" id="PTHR43226">
    <property type="entry name" value="XAA-PRO AMINOPEPTIDASE 3"/>
    <property type="match status" value="1"/>
</dbReference>
<dbReference type="SUPFAM" id="SSF53092">
    <property type="entry name" value="Creatinase/prolidase N-terminal domain"/>
    <property type="match status" value="1"/>
</dbReference>
<dbReference type="AlphaFoldDB" id="A0A1E3PCX8"/>
<keyword evidence="4" id="KW-0378">Hydrolase</keyword>
<dbReference type="InterPro" id="IPR029149">
    <property type="entry name" value="Creatin/AminoP/Spt16_N"/>
</dbReference>
<sequence>MYSLNRLRARSFNLLRSVRSKPLWKSNRTFTASTSSLQKFELGQPVHETRPHLISPGELTQGITALEYYHRRLQLSNNLPANSIAILVGNSLQYRSGSVFYDFHQNPDFFYLSGWVEPESIMVIEKGSSSSDQDVVFHIFVPPKDPRIELWEGARTGIDAAIDFFNADQAYSNSPNVVNGKLFDIISRAQNVFVDLPKSASKFESFFDAKKSTLPERSLQSMLNKAPGSVRPIGPIMRQLRSIKSTAEIETMRRAANASAEAYNEAYKMQFTKEHDLYAFLDYKFRINGCDKCAYIPVIAAGENALSIHYTRNDDAINPNDLVLVDAGGSVGYYCADISRTWPANSGKFTGPQRDLYQAVLNVQKACIEVCKTSSDMSLHDIHRLSEQTLYKELVNIGGTENSFSNLSPSDVTSYLYQHYIGHHLGIDVHDIPGLNRMAPLVENQVITIEPGVYVPDNERWPAHFRGIGIRIEDNVVIGKDSYDVLTKNTLKEIHDIER</sequence>
<dbReference type="Pfam" id="PF05195">
    <property type="entry name" value="AMP_N"/>
    <property type="match status" value="1"/>
</dbReference>
<comment type="cofactor">
    <cofactor evidence="1">
        <name>Mn(2+)</name>
        <dbReference type="ChEBI" id="CHEBI:29035"/>
    </cofactor>
</comment>
<evidence type="ECO:0000313" key="8">
    <source>
        <dbReference type="EMBL" id="ODQ63238.1"/>
    </source>
</evidence>
<evidence type="ECO:0000256" key="4">
    <source>
        <dbReference type="ARBA" id="ARBA00022801"/>
    </source>
</evidence>
<dbReference type="Gene3D" id="3.90.230.10">
    <property type="entry name" value="Creatinase/methionine aminopeptidase superfamily"/>
    <property type="match status" value="1"/>
</dbReference>
<gene>
    <name evidence="8" type="ORF">NADFUDRAFT_62710</name>
</gene>
<dbReference type="EMBL" id="KV454415">
    <property type="protein sequence ID" value="ODQ63238.1"/>
    <property type="molecule type" value="Genomic_DNA"/>
</dbReference>
<accession>A0A1E3PCX8</accession>
<dbReference type="GO" id="GO:0030145">
    <property type="term" value="F:manganese ion binding"/>
    <property type="evidence" value="ECO:0007669"/>
    <property type="project" value="InterPro"/>
</dbReference>
<evidence type="ECO:0000313" key="9">
    <source>
        <dbReference type="Proteomes" id="UP000095009"/>
    </source>
</evidence>
<evidence type="ECO:0000256" key="1">
    <source>
        <dbReference type="ARBA" id="ARBA00001936"/>
    </source>
</evidence>